<feature type="compositionally biased region" description="Basic residues" evidence="1">
    <location>
        <begin position="93"/>
        <end position="122"/>
    </location>
</feature>
<evidence type="ECO:0000313" key="3">
    <source>
        <dbReference type="Proteomes" id="UP000029964"/>
    </source>
</evidence>
<dbReference type="AlphaFoldDB" id="A0A086T590"/>
<feature type="compositionally biased region" description="Polar residues" evidence="1">
    <location>
        <begin position="378"/>
        <end position="392"/>
    </location>
</feature>
<feature type="region of interest" description="Disordered" evidence="1">
    <location>
        <begin position="305"/>
        <end position="338"/>
    </location>
</feature>
<feature type="compositionally biased region" description="Basic and acidic residues" evidence="1">
    <location>
        <begin position="147"/>
        <end position="156"/>
    </location>
</feature>
<evidence type="ECO:0000313" key="2">
    <source>
        <dbReference type="EMBL" id="KFH44522.1"/>
    </source>
</evidence>
<keyword evidence="3" id="KW-1185">Reference proteome</keyword>
<feature type="region of interest" description="Disordered" evidence="1">
    <location>
        <begin position="61"/>
        <end position="156"/>
    </location>
</feature>
<gene>
    <name evidence="2" type="ORF">ACRE_046970</name>
</gene>
<organism evidence="2 3">
    <name type="scientific">Hapsidospora chrysogenum (strain ATCC 11550 / CBS 779.69 / DSM 880 / IAM 14645 / JCM 23072 / IMI 49137)</name>
    <name type="common">Acremonium chrysogenum</name>
    <dbReference type="NCBI Taxonomy" id="857340"/>
    <lineage>
        <taxon>Eukaryota</taxon>
        <taxon>Fungi</taxon>
        <taxon>Dikarya</taxon>
        <taxon>Ascomycota</taxon>
        <taxon>Pezizomycotina</taxon>
        <taxon>Sordariomycetes</taxon>
        <taxon>Hypocreomycetidae</taxon>
        <taxon>Hypocreales</taxon>
        <taxon>Bionectriaceae</taxon>
        <taxon>Hapsidospora</taxon>
    </lineage>
</organism>
<name>A0A086T590_HAPC1</name>
<dbReference type="Proteomes" id="UP000029964">
    <property type="component" value="Unassembled WGS sequence"/>
</dbReference>
<dbReference type="HOGENOM" id="CLU_401113_0_0_1"/>
<sequence length="686" mass="78510">MCRRIYRYECGHAREKKMECRRGGKVSLFLSRVLYGKVCNEKREKRRDKLCRACDSQGDEYYDDGHRRHREHERSDRARREHRGDRHRERERSRHRHRDHDRDHRDHRRHHHRQQHRGHHREQRGSRQDPDRNHTRRSTRQGQSSPEPHHDLPREPEVDANWDYAAWRHHWEASSQADNIKNWVHNVGAENPSDSCPASERIENWVNSVEAETHASAARPASHRHSAAHRSVAQENPEANIAVANPPTPDDNVGPASVQAVQQGWEFPETGSASKSNSPSPREVSPAYVPARAAWAQLPSLPANTYCQDAPPRPPSSFYASEAGPPPPPASEAVATRPDDASEYITIYVDSEVDGAVEAEARDSTWWKESFQGPEIGTMSSTHGNGPQNTGQRPPAPPGTSRYAGLAANPSEFEMQQEKRPVSEKREKTRQAAEDRANAELRREQEKARRPSEKSGKAKRKTEAQEEAEQRRKEGSRDSHHHRHSRRSDRSSHQVRDPVRRVVTNEYSDRPRREQHEDLSIRPYSAPQGPSPKSWDPVLQEWRPEPTPSTVDSQVFEHPRSAPCPPMRAAQATHGRQRQEDEQTTVSLFYPRPVDQNGRKIHSVDPRILEENWGSTGGRSRGKRSTQTSGRSSGTRSSKGSKLGKSLLEKLHLRKQASEASFKCVDVSRHDEQFRPRSPSRGRRRS</sequence>
<feature type="region of interest" description="Disordered" evidence="1">
    <location>
        <begin position="360"/>
        <end position="686"/>
    </location>
</feature>
<feature type="compositionally biased region" description="Basic and acidic residues" evidence="1">
    <location>
        <begin position="123"/>
        <end position="133"/>
    </location>
</feature>
<proteinExistence type="predicted"/>
<protein>
    <submittedName>
        <fullName evidence="2">Uncharacterized protein</fullName>
    </submittedName>
</protein>
<comment type="caution">
    <text evidence="2">The sequence shown here is derived from an EMBL/GenBank/DDBJ whole genome shotgun (WGS) entry which is preliminary data.</text>
</comment>
<feature type="compositionally biased region" description="Basic and acidic residues" evidence="1">
    <location>
        <begin position="666"/>
        <end position="675"/>
    </location>
</feature>
<feature type="compositionally biased region" description="Basic and acidic residues" evidence="1">
    <location>
        <begin position="72"/>
        <end position="92"/>
    </location>
</feature>
<feature type="compositionally biased region" description="Basic and acidic residues" evidence="1">
    <location>
        <begin position="507"/>
        <end position="520"/>
    </location>
</feature>
<accession>A0A086T590</accession>
<reference evidence="3" key="1">
    <citation type="journal article" date="2014" name="Genome Announc.">
        <title>Genome sequence and annotation of Acremonium chrysogenum, producer of the beta-lactam antibiotic cephalosporin C.</title>
        <authorList>
            <person name="Terfehr D."/>
            <person name="Dahlmann T.A."/>
            <person name="Specht T."/>
            <person name="Zadra I."/>
            <person name="Kuernsteiner H."/>
            <person name="Kueck U."/>
        </authorList>
    </citation>
    <scope>NUCLEOTIDE SEQUENCE [LARGE SCALE GENOMIC DNA]</scope>
    <source>
        <strain evidence="3">ATCC 11550 / CBS 779.69 / DSM 880 / IAM 14645 / JCM 23072 / IMI 49137</strain>
    </source>
</reference>
<dbReference type="EMBL" id="JPKY01000047">
    <property type="protein sequence ID" value="KFH44522.1"/>
    <property type="molecule type" value="Genomic_DNA"/>
</dbReference>
<feature type="compositionally biased region" description="Low complexity" evidence="1">
    <location>
        <begin position="625"/>
        <end position="646"/>
    </location>
</feature>
<feature type="compositionally biased region" description="Basic and acidic residues" evidence="1">
    <location>
        <begin position="416"/>
        <end position="478"/>
    </location>
</feature>
<feature type="compositionally biased region" description="Basic and acidic residues" evidence="1">
    <location>
        <begin position="488"/>
        <end position="500"/>
    </location>
</feature>
<evidence type="ECO:0000256" key="1">
    <source>
        <dbReference type="SAM" id="MobiDB-lite"/>
    </source>
</evidence>